<evidence type="ECO:0000313" key="4">
    <source>
        <dbReference type="Proteomes" id="UP001195422"/>
    </source>
</evidence>
<comment type="caution">
    <text evidence="3">The sequence shown here is derived from an EMBL/GenBank/DDBJ whole genome shotgun (WGS) entry which is preliminary data.</text>
</comment>
<dbReference type="Proteomes" id="UP001195422">
    <property type="component" value="Unassembled WGS sequence"/>
</dbReference>
<reference evidence="3 4" key="1">
    <citation type="submission" date="2021-03" db="EMBL/GenBank/DDBJ databases">
        <title>Sequencing the genomes of 1000 actinobacteria strains.</title>
        <authorList>
            <person name="Klenk H.-P."/>
        </authorList>
    </citation>
    <scope>NUCLEOTIDE SEQUENCE [LARGE SCALE GENOMIC DNA]</scope>
    <source>
        <strain evidence="3 4">DSM 20168</strain>
    </source>
</reference>
<feature type="compositionally biased region" description="Basic and acidic residues" evidence="1">
    <location>
        <begin position="202"/>
        <end position="211"/>
    </location>
</feature>
<dbReference type="RefSeq" id="WP_188947899.1">
    <property type="nucleotide sequence ID" value="NZ_BMPH01000004.1"/>
</dbReference>
<name>A0ABS4XT02_GLUPR</name>
<keyword evidence="2" id="KW-1133">Transmembrane helix</keyword>
<feature type="transmembrane region" description="Helical" evidence="2">
    <location>
        <begin position="172"/>
        <end position="191"/>
    </location>
</feature>
<gene>
    <name evidence="3" type="ORF">JOF39_002468</name>
</gene>
<accession>A0ABS4XT02</accession>
<sequence length="272" mass="28914">MFVNDMLRSLIHRWYIVLAGLLATAGMVYGAYAVTPVTYQAQATVILLPPEKSVVDGDNPYLYLGGLGQALNVLVISMNSAESQKALVGEQEGYGYALEQDATTTGPIINITTVAPEADATMALLDQVVAQVPKTLVGLQDQLEVQANAQIGIMTLAKDAEPEEENKKQLQLMAVAAGAGGVGTLLLAAAVDKLLARRSAKRANDQGGDKTSRRRRSDKRRNSRLENDQTGDDSQLPGPATGEVPDGSDSDSPRSTDASILQVRSLKAFNGF</sequence>
<protein>
    <recommendedName>
        <fullName evidence="5">Polysaccharide chain length determinant N-terminal domain-containing protein</fullName>
    </recommendedName>
</protein>
<evidence type="ECO:0008006" key="5">
    <source>
        <dbReference type="Google" id="ProtNLM"/>
    </source>
</evidence>
<evidence type="ECO:0000256" key="2">
    <source>
        <dbReference type="SAM" id="Phobius"/>
    </source>
</evidence>
<organism evidence="3 4">
    <name type="scientific">Glutamicibacter protophormiae</name>
    <name type="common">Brevibacterium protophormiae</name>
    <dbReference type="NCBI Taxonomy" id="37930"/>
    <lineage>
        <taxon>Bacteria</taxon>
        <taxon>Bacillati</taxon>
        <taxon>Actinomycetota</taxon>
        <taxon>Actinomycetes</taxon>
        <taxon>Micrococcales</taxon>
        <taxon>Micrococcaceae</taxon>
        <taxon>Glutamicibacter</taxon>
    </lineage>
</organism>
<keyword evidence="4" id="KW-1185">Reference proteome</keyword>
<keyword evidence="2" id="KW-0472">Membrane</keyword>
<evidence type="ECO:0000313" key="3">
    <source>
        <dbReference type="EMBL" id="MBP2399387.1"/>
    </source>
</evidence>
<dbReference type="EMBL" id="JAGIOJ010000001">
    <property type="protein sequence ID" value="MBP2399387.1"/>
    <property type="molecule type" value="Genomic_DNA"/>
</dbReference>
<proteinExistence type="predicted"/>
<feature type="region of interest" description="Disordered" evidence="1">
    <location>
        <begin position="199"/>
        <end position="272"/>
    </location>
</feature>
<feature type="compositionally biased region" description="Basic residues" evidence="1">
    <location>
        <begin position="212"/>
        <end position="222"/>
    </location>
</feature>
<evidence type="ECO:0000256" key="1">
    <source>
        <dbReference type="SAM" id="MobiDB-lite"/>
    </source>
</evidence>
<keyword evidence="2" id="KW-0812">Transmembrane</keyword>